<comment type="catalytic activity">
    <reaction evidence="16">
        <text>DNA(n) + a 2'-deoxyribonucleoside 5'-triphosphate = DNA(n+1) + diphosphate</text>
        <dbReference type="Rhea" id="RHEA:22508"/>
        <dbReference type="Rhea" id="RHEA-COMP:17339"/>
        <dbReference type="Rhea" id="RHEA-COMP:17340"/>
        <dbReference type="ChEBI" id="CHEBI:33019"/>
        <dbReference type="ChEBI" id="CHEBI:61560"/>
        <dbReference type="ChEBI" id="CHEBI:173112"/>
        <dbReference type="EC" id="2.7.7.7"/>
    </reaction>
</comment>
<dbReference type="FunFam" id="1.10.150.110:FF:000005">
    <property type="entry name" value="DNA polymerase POL4"/>
    <property type="match status" value="1"/>
</dbReference>
<dbReference type="Pfam" id="PF14791">
    <property type="entry name" value="DNA_pol_B_thumb"/>
    <property type="match status" value="1"/>
</dbReference>
<keyword evidence="11" id="KW-0227">DNA damage</keyword>
<evidence type="ECO:0000256" key="18">
    <source>
        <dbReference type="SAM" id="MobiDB-lite"/>
    </source>
</evidence>
<keyword evidence="7" id="KW-0808">Transferase</keyword>
<dbReference type="InterPro" id="IPR002054">
    <property type="entry name" value="DNA-dir_DNA_pol_X"/>
</dbReference>
<dbReference type="PANTHER" id="PTHR11276:SF28">
    <property type="entry name" value="DNA POLYMERASE LAMBDA"/>
    <property type="match status" value="1"/>
</dbReference>
<dbReference type="EMBL" id="JAPDFR010000001">
    <property type="protein sequence ID" value="KAK0392557.1"/>
    <property type="molecule type" value="Genomic_DNA"/>
</dbReference>
<keyword evidence="6" id="KW-0237">DNA synthesis</keyword>
<dbReference type="FunFam" id="3.30.210.10:FF:000001">
    <property type="entry name" value="DNA polymerase lambda"/>
    <property type="match status" value="1"/>
</dbReference>
<feature type="compositionally biased region" description="Polar residues" evidence="18">
    <location>
        <begin position="325"/>
        <end position="334"/>
    </location>
</feature>
<dbReference type="InterPro" id="IPR002008">
    <property type="entry name" value="DNA_pol_X_beta-like"/>
</dbReference>
<evidence type="ECO:0000256" key="1">
    <source>
        <dbReference type="ARBA" id="ARBA00001936"/>
    </source>
</evidence>
<name>A0AA39GS51_SARSR</name>
<dbReference type="InterPro" id="IPR022312">
    <property type="entry name" value="DNA_pol_X"/>
</dbReference>
<dbReference type="GO" id="GO:0003677">
    <property type="term" value="F:DNA binding"/>
    <property type="evidence" value="ECO:0007669"/>
    <property type="project" value="InterPro"/>
</dbReference>
<dbReference type="InterPro" id="IPR036420">
    <property type="entry name" value="BRCT_dom_sf"/>
</dbReference>
<feature type="domain" description="BRCT" evidence="19">
    <location>
        <begin position="176"/>
        <end position="271"/>
    </location>
</feature>
<dbReference type="Pfam" id="PF14716">
    <property type="entry name" value="HHH_8"/>
    <property type="match status" value="1"/>
</dbReference>
<reference evidence="20" key="1">
    <citation type="submission" date="2022-10" db="EMBL/GenBank/DDBJ databases">
        <title>Determination and structural analysis of whole genome sequence of Sarocladium strictum F4-1.</title>
        <authorList>
            <person name="Hu L."/>
            <person name="Jiang Y."/>
        </authorList>
    </citation>
    <scope>NUCLEOTIDE SEQUENCE</scope>
    <source>
        <strain evidence="20">F4-1</strain>
    </source>
</reference>
<dbReference type="Gene3D" id="1.10.150.110">
    <property type="entry name" value="DNA polymerase beta, N-terminal domain-like"/>
    <property type="match status" value="1"/>
</dbReference>
<dbReference type="GO" id="GO:0006303">
    <property type="term" value="P:double-strand break repair via nonhomologous end joining"/>
    <property type="evidence" value="ECO:0007669"/>
    <property type="project" value="TreeGrafter"/>
</dbReference>
<dbReference type="SMART" id="SM00483">
    <property type="entry name" value="POLXc"/>
    <property type="match status" value="1"/>
</dbReference>
<dbReference type="PANTHER" id="PTHR11276">
    <property type="entry name" value="DNA POLYMERASE TYPE-X FAMILY MEMBER"/>
    <property type="match status" value="1"/>
</dbReference>
<keyword evidence="13" id="KW-0234">DNA repair</keyword>
<dbReference type="InterPro" id="IPR037160">
    <property type="entry name" value="DNA_Pol_thumb_sf"/>
</dbReference>
<dbReference type="InterPro" id="IPR028207">
    <property type="entry name" value="DNA_pol_B_palm_palm"/>
</dbReference>
<evidence type="ECO:0000256" key="9">
    <source>
        <dbReference type="ARBA" id="ARBA00022705"/>
    </source>
</evidence>
<feature type="compositionally biased region" description="Basic and acidic residues" evidence="18">
    <location>
        <begin position="166"/>
        <end position="176"/>
    </location>
</feature>
<dbReference type="InterPro" id="IPR001357">
    <property type="entry name" value="BRCT_dom"/>
</dbReference>
<dbReference type="InterPro" id="IPR029398">
    <property type="entry name" value="PolB_thumb"/>
</dbReference>
<dbReference type="PRINTS" id="PR00870">
    <property type="entry name" value="DNAPOLXBETA"/>
</dbReference>
<keyword evidence="10" id="KW-0479">Metal-binding</keyword>
<evidence type="ECO:0000256" key="6">
    <source>
        <dbReference type="ARBA" id="ARBA00022634"/>
    </source>
</evidence>
<dbReference type="PROSITE" id="PS50172">
    <property type="entry name" value="BRCT"/>
    <property type="match status" value="1"/>
</dbReference>
<feature type="active site" description="Nucleophile; Schiff-base intermediate with DNA; for 5'-dRP lyase activity" evidence="17">
    <location>
        <position position="538"/>
    </location>
</feature>
<evidence type="ECO:0000256" key="8">
    <source>
        <dbReference type="ARBA" id="ARBA00022695"/>
    </source>
</evidence>
<evidence type="ECO:0000259" key="19">
    <source>
        <dbReference type="PROSITE" id="PS50172"/>
    </source>
</evidence>
<dbReference type="InterPro" id="IPR010996">
    <property type="entry name" value="HHH_MUS81"/>
</dbReference>
<evidence type="ECO:0000256" key="17">
    <source>
        <dbReference type="PIRSR" id="PIRSR622312-50"/>
    </source>
</evidence>
<keyword evidence="9" id="KW-0235">DNA replication</keyword>
<evidence type="ECO:0000313" key="21">
    <source>
        <dbReference type="Proteomes" id="UP001175261"/>
    </source>
</evidence>
<dbReference type="FunFam" id="1.10.150.20:FF:000010">
    <property type="entry name" value="DNA polymerase lambda"/>
    <property type="match status" value="1"/>
</dbReference>
<dbReference type="Gene3D" id="1.10.150.20">
    <property type="entry name" value="5' to 3' exonuclease, C-terminal subdomain"/>
    <property type="match status" value="1"/>
</dbReference>
<accession>A0AA39GS51</accession>
<evidence type="ECO:0000256" key="7">
    <source>
        <dbReference type="ARBA" id="ARBA00022679"/>
    </source>
</evidence>
<evidence type="ECO:0000256" key="5">
    <source>
        <dbReference type="ARBA" id="ARBA00016513"/>
    </source>
</evidence>
<keyword evidence="14" id="KW-0456">Lyase</keyword>
<dbReference type="Gene3D" id="3.30.460.10">
    <property type="entry name" value="Beta Polymerase, domain 2"/>
    <property type="match status" value="1"/>
</dbReference>
<dbReference type="AlphaFoldDB" id="A0AA39GS51"/>
<comment type="similarity">
    <text evidence="3">Belongs to the DNA polymerase type-X family.</text>
</comment>
<dbReference type="GO" id="GO:0003887">
    <property type="term" value="F:DNA-directed DNA polymerase activity"/>
    <property type="evidence" value="ECO:0007669"/>
    <property type="project" value="UniProtKB-KW"/>
</dbReference>
<dbReference type="InterPro" id="IPR043519">
    <property type="entry name" value="NT_sf"/>
</dbReference>
<dbReference type="SUPFAM" id="SSF47802">
    <property type="entry name" value="DNA polymerase beta, N-terminal domain-like"/>
    <property type="match status" value="1"/>
</dbReference>
<comment type="subcellular location">
    <subcellularLocation>
        <location evidence="2">Nucleus</location>
    </subcellularLocation>
</comment>
<evidence type="ECO:0000256" key="2">
    <source>
        <dbReference type="ARBA" id="ARBA00004123"/>
    </source>
</evidence>
<evidence type="ECO:0000256" key="16">
    <source>
        <dbReference type="ARBA" id="ARBA00049244"/>
    </source>
</evidence>
<dbReference type="Pfam" id="PF14792">
    <property type="entry name" value="DNA_pol_B_palm"/>
    <property type="match status" value="1"/>
</dbReference>
<dbReference type="InterPro" id="IPR027421">
    <property type="entry name" value="DNA_pol_lamdba_lyase_dom_sf"/>
</dbReference>
<feature type="region of interest" description="Disordered" evidence="18">
    <location>
        <begin position="288"/>
        <end position="452"/>
    </location>
</feature>
<comment type="cofactor">
    <cofactor evidence="1">
        <name>Mn(2+)</name>
        <dbReference type="ChEBI" id="CHEBI:29035"/>
    </cofactor>
</comment>
<dbReference type="CDD" id="cd00141">
    <property type="entry name" value="NT_POLXc"/>
    <property type="match status" value="1"/>
</dbReference>
<dbReference type="Proteomes" id="UP001175261">
    <property type="component" value="Unassembled WGS sequence"/>
</dbReference>
<dbReference type="EC" id="2.7.7.7" evidence="4"/>
<evidence type="ECO:0000256" key="15">
    <source>
        <dbReference type="ARBA" id="ARBA00023242"/>
    </source>
</evidence>
<dbReference type="SUPFAM" id="SSF81585">
    <property type="entry name" value="PsbU/PolX domain-like"/>
    <property type="match status" value="1"/>
</dbReference>
<comment type="caution">
    <text evidence="20">The sequence shown here is derived from an EMBL/GenBank/DDBJ whole genome shotgun (WGS) entry which is preliminary data.</text>
</comment>
<keyword evidence="12" id="KW-0239">DNA-directed DNA polymerase</keyword>
<organism evidence="20 21">
    <name type="scientific">Sarocladium strictum</name>
    <name type="common">Black bundle disease fungus</name>
    <name type="synonym">Acremonium strictum</name>
    <dbReference type="NCBI Taxonomy" id="5046"/>
    <lineage>
        <taxon>Eukaryota</taxon>
        <taxon>Fungi</taxon>
        <taxon>Dikarya</taxon>
        <taxon>Ascomycota</taxon>
        <taxon>Pezizomycotina</taxon>
        <taxon>Sordariomycetes</taxon>
        <taxon>Hypocreomycetidae</taxon>
        <taxon>Hypocreales</taxon>
        <taxon>Sarocladiaceae</taxon>
        <taxon>Sarocladium</taxon>
    </lineage>
</organism>
<keyword evidence="15" id="KW-0539">Nucleus</keyword>
<evidence type="ECO:0000256" key="13">
    <source>
        <dbReference type="ARBA" id="ARBA00023204"/>
    </source>
</evidence>
<evidence type="ECO:0000256" key="14">
    <source>
        <dbReference type="ARBA" id="ARBA00023239"/>
    </source>
</evidence>
<dbReference type="Gene3D" id="3.30.210.10">
    <property type="entry name" value="DNA polymerase, thumb domain"/>
    <property type="match status" value="1"/>
</dbReference>
<proteinExistence type="inferred from homology"/>
<sequence length="818" mass="91443">MDIEDLADVQAKAAFFDRLASNLNDDALDPREVEDREVRRRFFHRRNTSHRPSSSPAGAVAAAHCERSSGHVARSRALAGEARAVIKGTPVGGHSRRGRAAALLTLGEDAENIVPDSTRAEGKTLQRSNSTPLPQLKRIGSNSSHLEGSPSAAVTAGSRKRQKKRHSDDGPKLRPDDQQVFRGLAFFYVPDNDIAPVRRLRINKAREYGAAWTRSVANASHIVVEKALDYKAVQGFLLQASATKPPIVVNEDYPIDCIQFGSLLDHDQAKYRVTGQPSTADAAAMRATTVSVAPHSSGESTRSLKLKKPPTDPSRWDYVPPPGTPSRSGESSLAGQEVAPTSLGSQAVEIEADAVVESPRPATQDRIVAESQDPKVPGAERKEKPKAQPADELSDMISVVVEYKDLPVESDDESDNQERPRNQQMEDEISSASSQEEQRQPNKYSAKRISRNGGKRLGFDERFACNHASAKEAESDNPNARTIEVLQKMADYYNRTNDHWRTTSYRKAISTLKRQTERITTEEQAFRLPSIGQRLAQKIEEIVMTDRLQRLEYAEQEPMTESLQLFLGIYGVGTSLAQQWIAQGYRTLDDLLAKAKLTSNQRLGIEHYDDLNSRIPRREMEELKKVVITTAAQIDPDVEMIIGGSYRRGAASSGDIDFIVTKRHTTSTMELMPFMQDLVRRLEDSGFLVARLASSRSEMDGSKWHGCCVLPFTPSVHSAMTPSTYRPIWRRIDLLLVPETERGAALIYFTGNDIFNRSMRLLASRKGMRLNQRGLYKDVMRGQGRQKLSEGELVEGRDERRIFEVLGVRWREPEERWC</sequence>
<feature type="region of interest" description="Disordered" evidence="18">
    <location>
        <begin position="113"/>
        <end position="176"/>
    </location>
</feature>
<dbReference type="GO" id="GO:0005634">
    <property type="term" value="C:nucleus"/>
    <property type="evidence" value="ECO:0007669"/>
    <property type="project" value="UniProtKB-SubCell"/>
</dbReference>
<dbReference type="GO" id="GO:0016829">
    <property type="term" value="F:lyase activity"/>
    <property type="evidence" value="ECO:0007669"/>
    <property type="project" value="UniProtKB-KW"/>
</dbReference>
<dbReference type="InterPro" id="IPR018944">
    <property type="entry name" value="DNA_pol_lambd_fingers_domain"/>
</dbReference>
<evidence type="ECO:0000256" key="12">
    <source>
        <dbReference type="ARBA" id="ARBA00022932"/>
    </source>
</evidence>
<dbReference type="Pfam" id="PF10391">
    <property type="entry name" value="DNA_pol_lambd_f"/>
    <property type="match status" value="1"/>
</dbReference>
<dbReference type="GO" id="GO:0046872">
    <property type="term" value="F:metal ion binding"/>
    <property type="evidence" value="ECO:0007669"/>
    <property type="project" value="UniProtKB-KW"/>
</dbReference>
<evidence type="ECO:0000313" key="20">
    <source>
        <dbReference type="EMBL" id="KAK0392557.1"/>
    </source>
</evidence>
<keyword evidence="8" id="KW-0548">Nucleotidyltransferase</keyword>
<evidence type="ECO:0000256" key="4">
    <source>
        <dbReference type="ARBA" id="ARBA00012417"/>
    </source>
</evidence>
<dbReference type="Gene3D" id="3.40.50.10190">
    <property type="entry name" value="BRCT domain"/>
    <property type="match status" value="1"/>
</dbReference>
<evidence type="ECO:0000256" key="10">
    <source>
        <dbReference type="ARBA" id="ARBA00022723"/>
    </source>
</evidence>
<evidence type="ECO:0000256" key="3">
    <source>
        <dbReference type="ARBA" id="ARBA00008323"/>
    </source>
</evidence>
<gene>
    <name evidence="20" type="ORF">NLU13_2052</name>
</gene>
<protein>
    <recommendedName>
        <fullName evidence="5">DNA polymerase lambda</fullName>
        <ecNumber evidence="4">2.7.7.7</ecNumber>
    </recommendedName>
</protein>
<dbReference type="SUPFAM" id="SSF52113">
    <property type="entry name" value="BRCT domain"/>
    <property type="match status" value="1"/>
</dbReference>
<dbReference type="SUPFAM" id="SSF81301">
    <property type="entry name" value="Nucleotidyltransferase"/>
    <property type="match status" value="1"/>
</dbReference>
<dbReference type="PRINTS" id="PR00869">
    <property type="entry name" value="DNAPOLX"/>
</dbReference>
<keyword evidence="21" id="KW-1185">Reference proteome</keyword>
<evidence type="ECO:0000256" key="11">
    <source>
        <dbReference type="ARBA" id="ARBA00022763"/>
    </source>
</evidence>